<evidence type="ECO:0000313" key="5">
    <source>
        <dbReference type="EMBL" id="ORY95223.1"/>
    </source>
</evidence>
<reference evidence="5 6" key="1">
    <citation type="submission" date="2016-07" db="EMBL/GenBank/DDBJ databases">
        <title>Pervasive Adenine N6-methylation of Active Genes in Fungi.</title>
        <authorList>
            <consortium name="DOE Joint Genome Institute"/>
            <person name="Mondo S.J."/>
            <person name="Dannebaum R.O."/>
            <person name="Kuo R.C."/>
            <person name="Labutti K."/>
            <person name="Haridas S."/>
            <person name="Kuo A."/>
            <person name="Salamov A."/>
            <person name="Ahrendt S.R."/>
            <person name="Lipzen A."/>
            <person name="Sullivan W."/>
            <person name="Andreopoulos W.B."/>
            <person name="Clum A."/>
            <person name="Lindquist E."/>
            <person name="Daum C."/>
            <person name="Ramamoorthy G.K."/>
            <person name="Gryganskyi A."/>
            <person name="Culley D."/>
            <person name="Magnuson J.K."/>
            <person name="James T.Y."/>
            <person name="O'Malley M.A."/>
            <person name="Stajich J.E."/>
            <person name="Spatafora J.W."/>
            <person name="Visel A."/>
            <person name="Grigoriev I.V."/>
        </authorList>
    </citation>
    <scope>NUCLEOTIDE SEQUENCE [LARGE SCALE GENOMIC DNA]</scope>
    <source>
        <strain evidence="5 6">NRRL 2496</strain>
    </source>
</reference>
<keyword evidence="2" id="KW-0378">Hydrolase</keyword>
<dbReference type="PANTHER" id="PTHR12121:SF45">
    <property type="entry name" value="NOCTURNIN"/>
    <property type="match status" value="1"/>
</dbReference>
<evidence type="ECO:0000256" key="2">
    <source>
        <dbReference type="ARBA" id="ARBA00022801"/>
    </source>
</evidence>
<dbReference type="PANTHER" id="PTHR12121">
    <property type="entry name" value="CARBON CATABOLITE REPRESSOR PROTEIN 4"/>
    <property type="match status" value="1"/>
</dbReference>
<keyword evidence="5" id="KW-0255">Endonuclease</keyword>
<sequence>MGKESIDVEQLKRDKKAKKDEARKISQQSKAKTQQMPPPIPLRRVMHPIPNRTTLAGAAGSFTLMTYNILAQCLIKRHLFPDSGDMLKWKIRRKMIPDEIAYYKPDILCLQEVDSYDEFYKDALHNLGYETEFFHHTKKNHGLLIGFKSNLFECVAYKPIDYDADTLCPATWITGNIAQIMALRHKTQRLGLILGNTHMYWRPEAVYERLRQTAVYCRRLNDLKKDMQKETPSLAWQSLLIGDFNTAPDDPNYAALTMTALPSAKYDALENSRLSPGAYVSADTINGEDGAPLADQPTVPVIELVGHVHTAVPSWTSVYGCYGEIHPTVAHPSGEPKFTNYTAAFKGTLDYIFYNASEDLAPQAVLEIPNEELVQPTLPNRMFGSDHVCLMTQFAFLIQ</sequence>
<evidence type="ECO:0000259" key="4">
    <source>
        <dbReference type="Pfam" id="PF03372"/>
    </source>
</evidence>
<dbReference type="Pfam" id="PF03372">
    <property type="entry name" value="Exo_endo_phos"/>
    <property type="match status" value="1"/>
</dbReference>
<keyword evidence="5" id="KW-0269">Exonuclease</keyword>
<accession>A0A1X2H983</accession>
<dbReference type="InParanoid" id="A0A1X2H983"/>
<keyword evidence="5" id="KW-0540">Nuclease</keyword>
<evidence type="ECO:0000256" key="1">
    <source>
        <dbReference type="ARBA" id="ARBA00010774"/>
    </source>
</evidence>
<dbReference type="InterPro" id="IPR050410">
    <property type="entry name" value="CCR4/nocturin_mRNA_transcr"/>
</dbReference>
<proteinExistence type="inferred from homology"/>
<dbReference type="GO" id="GO:0000175">
    <property type="term" value="F:3'-5'-RNA exonuclease activity"/>
    <property type="evidence" value="ECO:0007669"/>
    <property type="project" value="TreeGrafter"/>
</dbReference>
<dbReference type="GO" id="GO:0006139">
    <property type="term" value="P:nucleobase-containing compound metabolic process"/>
    <property type="evidence" value="ECO:0007669"/>
    <property type="project" value="UniProtKB-ARBA"/>
</dbReference>
<evidence type="ECO:0000313" key="6">
    <source>
        <dbReference type="Proteomes" id="UP000242180"/>
    </source>
</evidence>
<dbReference type="SUPFAM" id="SSF56219">
    <property type="entry name" value="DNase I-like"/>
    <property type="match status" value="1"/>
</dbReference>
<dbReference type="OMA" id="YTHYWKT"/>
<dbReference type="InterPro" id="IPR036691">
    <property type="entry name" value="Endo/exonu/phosph_ase_sf"/>
</dbReference>
<dbReference type="Proteomes" id="UP000242180">
    <property type="component" value="Unassembled WGS sequence"/>
</dbReference>
<dbReference type="FunCoup" id="A0A1X2H983">
    <property type="interactions" value="289"/>
</dbReference>
<name>A0A1X2H983_SYNRA</name>
<dbReference type="OrthoDB" id="428734at2759"/>
<gene>
    <name evidence="5" type="ORF">BCR43DRAFT_492638</name>
</gene>
<dbReference type="Gene3D" id="3.60.10.10">
    <property type="entry name" value="Endonuclease/exonuclease/phosphatase"/>
    <property type="match status" value="1"/>
</dbReference>
<feature type="region of interest" description="Disordered" evidence="3">
    <location>
        <begin position="1"/>
        <end position="45"/>
    </location>
</feature>
<dbReference type="GO" id="GO:0004519">
    <property type="term" value="F:endonuclease activity"/>
    <property type="evidence" value="ECO:0007669"/>
    <property type="project" value="UniProtKB-KW"/>
</dbReference>
<feature type="compositionally biased region" description="Basic and acidic residues" evidence="3">
    <location>
        <begin position="1"/>
        <end position="24"/>
    </location>
</feature>
<comment type="caution">
    <text evidence="5">The sequence shown here is derived from an EMBL/GenBank/DDBJ whole genome shotgun (WGS) entry which is preliminary data.</text>
</comment>
<comment type="similarity">
    <text evidence="1">Belongs to the CCR4/nocturin family.</text>
</comment>
<protein>
    <submittedName>
        <fullName evidence="5">Endonuclease/exonuclease/phosphatase</fullName>
    </submittedName>
</protein>
<dbReference type="EMBL" id="MCGN01000006">
    <property type="protein sequence ID" value="ORY95223.1"/>
    <property type="molecule type" value="Genomic_DNA"/>
</dbReference>
<dbReference type="InterPro" id="IPR005135">
    <property type="entry name" value="Endo/exonuclease/phosphatase"/>
</dbReference>
<feature type="compositionally biased region" description="Polar residues" evidence="3">
    <location>
        <begin position="25"/>
        <end position="35"/>
    </location>
</feature>
<feature type="domain" description="Endonuclease/exonuclease/phosphatase" evidence="4">
    <location>
        <begin position="65"/>
        <end position="387"/>
    </location>
</feature>
<evidence type="ECO:0000256" key="3">
    <source>
        <dbReference type="SAM" id="MobiDB-lite"/>
    </source>
</evidence>
<dbReference type="AlphaFoldDB" id="A0A1X2H983"/>
<keyword evidence="6" id="KW-1185">Reference proteome</keyword>
<organism evidence="5 6">
    <name type="scientific">Syncephalastrum racemosum</name>
    <name type="common">Filamentous fungus</name>
    <dbReference type="NCBI Taxonomy" id="13706"/>
    <lineage>
        <taxon>Eukaryota</taxon>
        <taxon>Fungi</taxon>
        <taxon>Fungi incertae sedis</taxon>
        <taxon>Mucoromycota</taxon>
        <taxon>Mucoromycotina</taxon>
        <taxon>Mucoromycetes</taxon>
        <taxon>Mucorales</taxon>
        <taxon>Syncephalastraceae</taxon>
        <taxon>Syncephalastrum</taxon>
    </lineage>
</organism>